<dbReference type="PANTHER" id="PTHR11679">
    <property type="entry name" value="VESICLE PROTEIN SORTING-ASSOCIATED"/>
    <property type="match status" value="1"/>
</dbReference>
<comment type="similarity">
    <text evidence="1">Belongs to the STXBP/unc-18/SEC1 family.</text>
</comment>
<dbReference type="Gene3D" id="3.40.50.1910">
    <property type="match status" value="1"/>
</dbReference>
<sequence>MLDLVQLLRAYIYSALSAVPGYKALLVDKDTMRMCSMLLGRSELADRDVVHVEQLDHPTSSKKSHQELKAIILLRPTRDNITILKRELKAPRYQQSNVYFTNLLSPIHLQEVAEADALREHIQGVHEVYGDVCAVSGHHFFIPVTRNNLLISNQSTLTTTEFEAVDRCVQGLSALLLAMRGRPVVRYQRGSTAAYELARSLYTLVYKQHQQTFDFGNRSSPALIILDRKDDPVTPLLNQWTYEAMIHELLGIHDKTTKLQSSSVPEDMREMVLDAGTDDFFAKHAYLTFGEVGISVKALMEQYQSREAQHRQVESLEDMRRFVTEHMDFTNLQSNVTKHVNLMSNLSDIAGKRRLLELSEIEQDLASPATNVSAAGALDEVMRMCRQPDILDKDKVRLALLYALRFEHDASRVQRLIDCLEVAGVKSRDPTLFGLVPRMLAYAGSSKRVGDLYASRSIMNKAKTMIKGLKGADNVFTQHTPLLAATLSNFLMGQLDIQGYPFIGMSQVGFCRKFSVHGVCTVSVLCPDA</sequence>
<dbReference type="Proteomes" id="UP000815325">
    <property type="component" value="Unassembled WGS sequence"/>
</dbReference>
<evidence type="ECO:0000256" key="1">
    <source>
        <dbReference type="ARBA" id="ARBA00009884"/>
    </source>
</evidence>
<dbReference type="Gene3D" id="1.25.40.60">
    <property type="match status" value="1"/>
</dbReference>
<evidence type="ECO:0000313" key="3">
    <source>
        <dbReference type="Proteomes" id="UP000815325"/>
    </source>
</evidence>
<proteinExistence type="inferred from homology"/>
<comment type="caution">
    <text evidence="2">The sequence shown here is derived from an EMBL/GenBank/DDBJ whole genome shotgun (WGS) entry which is preliminary data.</text>
</comment>
<dbReference type="EMBL" id="MU069916">
    <property type="protein sequence ID" value="KAF5831862.1"/>
    <property type="molecule type" value="Genomic_DNA"/>
</dbReference>
<name>A0ABQ7GB73_DUNSA</name>
<gene>
    <name evidence="2" type="ORF">DUNSADRAFT_12517</name>
</gene>
<evidence type="ECO:0000313" key="2">
    <source>
        <dbReference type="EMBL" id="KAF5831862.1"/>
    </source>
</evidence>
<reference evidence="2" key="1">
    <citation type="submission" date="2017-08" db="EMBL/GenBank/DDBJ databases">
        <authorList>
            <person name="Polle J.E."/>
            <person name="Barry K."/>
            <person name="Cushman J."/>
            <person name="Schmutz J."/>
            <person name="Tran D."/>
            <person name="Hathwaick L.T."/>
            <person name="Yim W.C."/>
            <person name="Jenkins J."/>
            <person name="Mckie-Krisberg Z.M."/>
            <person name="Prochnik S."/>
            <person name="Lindquist E."/>
            <person name="Dockter R.B."/>
            <person name="Adam C."/>
            <person name="Molina H."/>
            <person name="Bunkerborg J."/>
            <person name="Jin E."/>
            <person name="Buchheim M."/>
            <person name="Magnuson J."/>
        </authorList>
    </citation>
    <scope>NUCLEOTIDE SEQUENCE</scope>
    <source>
        <strain evidence="2">CCAP 19/18</strain>
    </source>
</reference>
<keyword evidence="3" id="KW-1185">Reference proteome</keyword>
<dbReference type="PIRSF" id="PIRSF005715">
    <property type="entry name" value="VPS45_Sec1"/>
    <property type="match status" value="1"/>
</dbReference>
<organism evidence="2 3">
    <name type="scientific">Dunaliella salina</name>
    <name type="common">Green alga</name>
    <name type="synonym">Protococcus salinus</name>
    <dbReference type="NCBI Taxonomy" id="3046"/>
    <lineage>
        <taxon>Eukaryota</taxon>
        <taxon>Viridiplantae</taxon>
        <taxon>Chlorophyta</taxon>
        <taxon>core chlorophytes</taxon>
        <taxon>Chlorophyceae</taxon>
        <taxon>CS clade</taxon>
        <taxon>Chlamydomonadales</taxon>
        <taxon>Dunaliellaceae</taxon>
        <taxon>Dunaliella</taxon>
    </lineage>
</organism>
<dbReference type="InterPro" id="IPR027482">
    <property type="entry name" value="Sec1-like_dom2"/>
</dbReference>
<dbReference type="Pfam" id="PF00995">
    <property type="entry name" value="Sec1"/>
    <property type="match status" value="1"/>
</dbReference>
<dbReference type="SUPFAM" id="SSF56815">
    <property type="entry name" value="Sec1/munc18-like (SM) proteins"/>
    <property type="match status" value="1"/>
</dbReference>
<dbReference type="InterPro" id="IPR001619">
    <property type="entry name" value="Sec1-like"/>
</dbReference>
<accession>A0ABQ7GB73</accession>
<protein>
    <submittedName>
        <fullName evidence="2">SM/Sec1-family protein</fullName>
    </submittedName>
</protein>
<dbReference type="InterPro" id="IPR043154">
    <property type="entry name" value="Sec-1-like_dom1"/>
</dbReference>
<dbReference type="InterPro" id="IPR036045">
    <property type="entry name" value="Sec1-like_sf"/>
</dbReference>
<dbReference type="Gene3D" id="3.90.830.10">
    <property type="entry name" value="Syntaxin Binding Protein 1, Chain A, domain 2"/>
    <property type="match status" value="1"/>
</dbReference>
<dbReference type="Gene3D" id="3.40.50.2060">
    <property type="match status" value="1"/>
</dbReference>
<dbReference type="InterPro" id="IPR043127">
    <property type="entry name" value="Sec-1-like_dom3a"/>
</dbReference>